<dbReference type="PANTHER" id="PTHR12993">
    <property type="entry name" value="N-ACETYLGLUCOSAMINYL-PHOSPHATIDYLINOSITOL DE-N-ACETYLASE-RELATED"/>
    <property type="match status" value="1"/>
</dbReference>
<dbReference type="InterPro" id="IPR024078">
    <property type="entry name" value="LmbE-like_dom_sf"/>
</dbReference>
<keyword evidence="1" id="KW-0862">Zinc</keyword>
<name>A0ABT7MIS4_9PSEU</name>
<accession>A0ABT7MIS4</accession>
<dbReference type="SUPFAM" id="SSF102588">
    <property type="entry name" value="LmbE-like"/>
    <property type="match status" value="1"/>
</dbReference>
<dbReference type="EMBL" id="JASVWF010000008">
    <property type="protein sequence ID" value="MDL5159867.1"/>
    <property type="molecule type" value="Genomic_DNA"/>
</dbReference>
<dbReference type="Pfam" id="PF02585">
    <property type="entry name" value="PIG-L"/>
    <property type="match status" value="1"/>
</dbReference>
<dbReference type="Gene3D" id="3.40.50.10320">
    <property type="entry name" value="LmbE-like"/>
    <property type="match status" value="1"/>
</dbReference>
<evidence type="ECO:0000256" key="1">
    <source>
        <dbReference type="ARBA" id="ARBA00022833"/>
    </source>
</evidence>
<dbReference type="PANTHER" id="PTHR12993:SF29">
    <property type="entry name" value="BLR3841 PROTEIN"/>
    <property type="match status" value="1"/>
</dbReference>
<gene>
    <name evidence="2" type="ORF">QRT03_28125</name>
</gene>
<protein>
    <submittedName>
        <fullName evidence="2">PIG-L deacetylase family protein</fullName>
    </submittedName>
</protein>
<dbReference type="RefSeq" id="WP_286056470.1">
    <property type="nucleotide sequence ID" value="NZ_JASVWF010000008.1"/>
</dbReference>
<dbReference type="Proteomes" id="UP001231924">
    <property type="component" value="Unassembled WGS sequence"/>
</dbReference>
<evidence type="ECO:0000313" key="3">
    <source>
        <dbReference type="Proteomes" id="UP001231924"/>
    </source>
</evidence>
<evidence type="ECO:0000313" key="2">
    <source>
        <dbReference type="EMBL" id="MDL5159867.1"/>
    </source>
</evidence>
<organism evidence="2 3">
    <name type="scientific">Actinomycetospora termitidis</name>
    <dbReference type="NCBI Taxonomy" id="3053470"/>
    <lineage>
        <taxon>Bacteria</taxon>
        <taxon>Bacillati</taxon>
        <taxon>Actinomycetota</taxon>
        <taxon>Actinomycetes</taxon>
        <taxon>Pseudonocardiales</taxon>
        <taxon>Pseudonocardiaceae</taxon>
        <taxon>Actinomycetospora</taxon>
    </lineage>
</organism>
<sequence>MSVRDLTGTGTSEQRWQDSGVLASLPRVAPEAVRPPGRVVVLAPHPDDETLGAGATLAAWARAGTAVVVLAVTDGEASHPGSPTLSPTQLAARRVDERTAALRELGLGGAPVIRAGLPDGGVARHRDELAAALAGVVAPGDTLLAPVVGDGHPDHDAVAEAASGAGVPVLRYAIWWWHWARPEDLDATGAVAVTGDDEARRAKRAAVERFTTQVAPLSDAPEDAAILPGPVLERLLRADEVLWR</sequence>
<dbReference type="InterPro" id="IPR003737">
    <property type="entry name" value="GlcNAc_PI_deacetylase-related"/>
</dbReference>
<keyword evidence="3" id="KW-1185">Reference proteome</keyword>
<comment type="caution">
    <text evidence="2">The sequence shown here is derived from an EMBL/GenBank/DDBJ whole genome shotgun (WGS) entry which is preliminary data.</text>
</comment>
<proteinExistence type="predicted"/>
<reference evidence="2 3" key="1">
    <citation type="submission" date="2023-06" db="EMBL/GenBank/DDBJ databases">
        <title>Actinomycetospora Odt1-22.</title>
        <authorList>
            <person name="Supong K."/>
        </authorList>
    </citation>
    <scope>NUCLEOTIDE SEQUENCE [LARGE SCALE GENOMIC DNA]</scope>
    <source>
        <strain evidence="2 3">Odt1-22</strain>
    </source>
</reference>